<name>A0A2Z6E3E8_9GAMM</name>
<keyword evidence="2" id="KW-1185">Reference proteome</keyword>
<gene>
    <name evidence="1" type="ORF">ALSL_0428</name>
</gene>
<evidence type="ECO:0000313" key="2">
    <source>
        <dbReference type="Proteomes" id="UP000270530"/>
    </source>
</evidence>
<proteinExistence type="predicted"/>
<reference evidence="2" key="1">
    <citation type="submission" date="2018-04" db="EMBL/GenBank/DDBJ databases">
        <authorList>
            <person name="Watanabe M."/>
            <person name="Kojima H."/>
        </authorList>
    </citation>
    <scope>NUCLEOTIDE SEQUENCE [LARGE SCALE GENOMIC DNA]</scope>
    <source>
        <strain evidence="2">Dysh456</strain>
    </source>
</reference>
<dbReference type="Proteomes" id="UP000270530">
    <property type="component" value="Chromosome"/>
</dbReference>
<protein>
    <submittedName>
        <fullName evidence="1">Uncharacterized protein</fullName>
    </submittedName>
</protein>
<evidence type="ECO:0000313" key="1">
    <source>
        <dbReference type="EMBL" id="BBD79099.1"/>
    </source>
</evidence>
<sequence length="48" mass="5296">MSVRPWPRAVISVASWRAPSAMAIQRSEVRFDVPGAIGEISKAVRFLV</sequence>
<dbReference type="KEGG" id="rbd:ALSL_0428"/>
<dbReference type="EMBL" id="AP018560">
    <property type="protein sequence ID" value="BBD79099.1"/>
    <property type="molecule type" value="Genomic_DNA"/>
</dbReference>
<reference evidence="2" key="2">
    <citation type="submission" date="2018-06" db="EMBL/GenBank/DDBJ databases">
        <title>Genome sequence of Rhodanobacteraceae bacterium strain Dysh456.</title>
        <authorList>
            <person name="Fukui M."/>
        </authorList>
    </citation>
    <scope>NUCLEOTIDE SEQUENCE [LARGE SCALE GENOMIC DNA]</scope>
    <source>
        <strain evidence="2">Dysh456</strain>
    </source>
</reference>
<organism evidence="1 2">
    <name type="scientific">Aerosticca soli</name>
    <dbReference type="NCBI Taxonomy" id="2010829"/>
    <lineage>
        <taxon>Bacteria</taxon>
        <taxon>Pseudomonadati</taxon>
        <taxon>Pseudomonadota</taxon>
        <taxon>Gammaproteobacteria</taxon>
        <taxon>Lysobacterales</taxon>
        <taxon>Rhodanobacteraceae</taxon>
        <taxon>Aerosticca</taxon>
    </lineage>
</organism>
<accession>A0A2Z6E3E8</accession>
<dbReference type="AlphaFoldDB" id="A0A2Z6E3E8"/>